<dbReference type="EMBL" id="CP006868">
    <property type="protein sequence ID" value="UXD22911.1"/>
    <property type="molecule type" value="Genomic_DNA"/>
</dbReference>
<dbReference type="InterPro" id="IPR000730">
    <property type="entry name" value="Pr_cel_nuc_antig"/>
</dbReference>
<evidence type="ECO:0000313" key="5">
    <source>
        <dbReference type="EMBL" id="UXD22911.1"/>
    </source>
</evidence>
<dbReference type="GO" id="GO:0003677">
    <property type="term" value="F:DNA binding"/>
    <property type="evidence" value="ECO:0007669"/>
    <property type="project" value="UniProtKB-UniRule"/>
</dbReference>
<dbReference type="HAMAP" id="MF_00317">
    <property type="entry name" value="DNApol_clamp_arch"/>
    <property type="match status" value="1"/>
</dbReference>
<dbReference type="GO" id="GO:0030337">
    <property type="term" value="F:DNA polymerase processivity factor activity"/>
    <property type="evidence" value="ECO:0007669"/>
    <property type="project" value="UniProtKB-UniRule"/>
</dbReference>
<dbReference type="NCBIfam" id="NF002218">
    <property type="entry name" value="PRK01115.1-1"/>
    <property type="match status" value="1"/>
</dbReference>
<accession>A0A977KC65</accession>
<feature type="domain" description="Proliferating cell nuclear antigen PCNA N-terminal" evidence="4">
    <location>
        <begin position="6"/>
        <end position="126"/>
    </location>
</feature>
<reference evidence="5" key="1">
    <citation type="submission" date="2013-11" db="EMBL/GenBank/DDBJ databases">
        <title>Comparative genomics of Ignicoccus.</title>
        <authorList>
            <person name="Podar M."/>
        </authorList>
    </citation>
    <scope>NUCLEOTIDE SEQUENCE</scope>
    <source>
        <strain evidence="5">DSM 13166</strain>
    </source>
</reference>
<dbReference type="PANTHER" id="PTHR11352:SF0">
    <property type="entry name" value="PROLIFERATING CELL NUCLEAR ANTIGEN"/>
    <property type="match status" value="1"/>
</dbReference>
<dbReference type="SUPFAM" id="SSF55979">
    <property type="entry name" value="DNA clamp"/>
    <property type="match status" value="2"/>
</dbReference>
<dbReference type="GO" id="GO:0006275">
    <property type="term" value="P:regulation of DNA replication"/>
    <property type="evidence" value="ECO:0007669"/>
    <property type="project" value="UniProtKB-UniRule"/>
</dbReference>
<comment type="subunit">
    <text evidence="3">Homotrimer. The subunits circularize to form a toroid; DNA passes through its center. Replication factor C (RFC) is required to load the toroid on the DNA.</text>
</comment>
<dbReference type="GO" id="GO:0006272">
    <property type="term" value="P:leading strand elongation"/>
    <property type="evidence" value="ECO:0007669"/>
    <property type="project" value="TreeGrafter"/>
</dbReference>
<proteinExistence type="inferred from homology"/>
<gene>
    <name evidence="3" type="primary">pcn</name>
    <name evidence="5" type="ORF">IPA_09545</name>
</gene>
<dbReference type="InterPro" id="IPR046938">
    <property type="entry name" value="DNA_clamp_sf"/>
</dbReference>
<keyword evidence="1 3" id="KW-0235">DNA replication</keyword>
<evidence type="ECO:0000256" key="1">
    <source>
        <dbReference type="ARBA" id="ARBA00022705"/>
    </source>
</evidence>
<name>A0A977KC65_9CREN</name>
<keyword evidence="6" id="KW-1185">Reference proteome</keyword>
<comment type="similarity">
    <text evidence="3">Belongs to the PCNA family.</text>
</comment>
<dbReference type="KEGG" id="ipc:IPA_09545"/>
<keyword evidence="2 3" id="KW-0238">DNA-binding</keyword>
<dbReference type="CDD" id="cd00577">
    <property type="entry name" value="PCNA"/>
    <property type="match status" value="1"/>
</dbReference>
<dbReference type="AlphaFoldDB" id="A0A977KC65"/>
<organism evidence="5 6">
    <name type="scientific">Ignicoccus pacificus DSM 13166</name>
    <dbReference type="NCBI Taxonomy" id="940294"/>
    <lineage>
        <taxon>Archaea</taxon>
        <taxon>Thermoproteota</taxon>
        <taxon>Thermoprotei</taxon>
        <taxon>Desulfurococcales</taxon>
        <taxon>Desulfurococcaceae</taxon>
        <taxon>Ignicoccus</taxon>
    </lineage>
</organism>
<protein>
    <recommendedName>
        <fullName evidence="3">DNA polymerase sliding clamp</fullName>
    </recommendedName>
    <alternativeName>
        <fullName evidence="3">Proliferating cell nuclear antigen homolog</fullName>
        <shortName evidence="3">PCNA</shortName>
    </alternativeName>
</protein>
<dbReference type="Proteomes" id="UP001063698">
    <property type="component" value="Chromosome"/>
</dbReference>
<dbReference type="Gene3D" id="3.70.10.10">
    <property type="match status" value="1"/>
</dbReference>
<evidence type="ECO:0000259" key="4">
    <source>
        <dbReference type="Pfam" id="PF00705"/>
    </source>
</evidence>
<comment type="function">
    <text evidence="3">Sliding clamp subunit that acts as a moving platform for DNA processing. Responsible for tethering the catalytic subunit of DNA polymerase and other proteins to DNA during high-speed replication.</text>
</comment>
<evidence type="ECO:0000256" key="3">
    <source>
        <dbReference type="HAMAP-Rule" id="MF_00317"/>
    </source>
</evidence>
<dbReference type="InterPro" id="IPR022648">
    <property type="entry name" value="Pr_cel_nuc_antig_N"/>
</dbReference>
<dbReference type="Pfam" id="PF00705">
    <property type="entry name" value="PCNA_N"/>
    <property type="match status" value="1"/>
</dbReference>
<dbReference type="PANTHER" id="PTHR11352">
    <property type="entry name" value="PROLIFERATING CELL NUCLEAR ANTIGEN"/>
    <property type="match status" value="1"/>
</dbReference>
<sequence length="256" mass="29114">MDEVTFKAVFPNASKFKKIWQPILKLFEELPLKITQEGINVKRMSSDNNLMVIFNMVAASFEEYVLMKDELLVKLIPDEVSKVIKRGTRDDMVILSYETGSPYFIIKFINKKTSVEREFKVSALEMAEEEDLQEPEVDLTVEATMKPKDLRDIVADAKIIGEEVLMETPSNDMIRILTSDVGKSYEAQLSLGNPLLSLIVDEKAKAKYSVAHLYDASRAYQAAESLSLSFGQDLPLRIDYEMEMGSSLRLWIAPRL</sequence>
<evidence type="ECO:0000313" key="6">
    <source>
        <dbReference type="Proteomes" id="UP001063698"/>
    </source>
</evidence>
<evidence type="ECO:0000256" key="2">
    <source>
        <dbReference type="ARBA" id="ARBA00023125"/>
    </source>
</evidence>